<feature type="compositionally biased region" description="Basic and acidic residues" evidence="1">
    <location>
        <begin position="135"/>
        <end position="145"/>
    </location>
</feature>
<evidence type="ECO:0000256" key="1">
    <source>
        <dbReference type="SAM" id="MobiDB-lite"/>
    </source>
</evidence>
<dbReference type="AlphaFoldDB" id="A0A183FF60"/>
<evidence type="ECO:0000313" key="2">
    <source>
        <dbReference type="EMBL" id="VDO63434.1"/>
    </source>
</evidence>
<keyword evidence="3" id="KW-1185">Reference proteome</keyword>
<feature type="region of interest" description="Disordered" evidence="1">
    <location>
        <begin position="88"/>
        <end position="145"/>
    </location>
</feature>
<dbReference type="EMBL" id="UZAH01025414">
    <property type="protein sequence ID" value="VDO63434.1"/>
    <property type="molecule type" value="Genomic_DNA"/>
</dbReference>
<dbReference type="WBParaSite" id="HPBE_0000510801-mRNA-1">
    <property type="protein sequence ID" value="HPBE_0000510801-mRNA-1"/>
    <property type="gene ID" value="HPBE_0000510801"/>
</dbReference>
<proteinExistence type="predicted"/>
<evidence type="ECO:0000313" key="4">
    <source>
        <dbReference type="WBParaSite" id="HPBE_0000510801-mRNA-1"/>
    </source>
</evidence>
<name>A0A183FF60_HELPZ</name>
<evidence type="ECO:0000313" key="3">
    <source>
        <dbReference type="Proteomes" id="UP000050761"/>
    </source>
</evidence>
<organism evidence="3 4">
    <name type="scientific">Heligmosomoides polygyrus</name>
    <name type="common">Parasitic roundworm</name>
    <dbReference type="NCBI Taxonomy" id="6339"/>
    <lineage>
        <taxon>Eukaryota</taxon>
        <taxon>Metazoa</taxon>
        <taxon>Ecdysozoa</taxon>
        <taxon>Nematoda</taxon>
        <taxon>Chromadorea</taxon>
        <taxon>Rhabditida</taxon>
        <taxon>Rhabditina</taxon>
        <taxon>Rhabditomorpha</taxon>
        <taxon>Strongyloidea</taxon>
        <taxon>Heligmosomidae</taxon>
        <taxon>Heligmosomoides</taxon>
    </lineage>
</organism>
<reference evidence="4" key="2">
    <citation type="submission" date="2019-09" db="UniProtKB">
        <authorList>
            <consortium name="WormBaseParasite"/>
        </authorList>
    </citation>
    <scope>IDENTIFICATION</scope>
</reference>
<gene>
    <name evidence="2" type="ORF">HPBE_LOCUS5109</name>
</gene>
<accession>A0A183FF60</accession>
<accession>A0A3P7XYQ8</accession>
<protein>
    <submittedName>
        <fullName evidence="4">Secreted protein</fullName>
    </submittedName>
</protein>
<reference evidence="2 3" key="1">
    <citation type="submission" date="2018-11" db="EMBL/GenBank/DDBJ databases">
        <authorList>
            <consortium name="Pathogen Informatics"/>
        </authorList>
    </citation>
    <scope>NUCLEOTIDE SEQUENCE [LARGE SCALE GENOMIC DNA]</scope>
</reference>
<sequence>MNLPAALQQTLLQNLLQPLHPILQWPAQQATQPTPQPTVVAPVVLPVTMAPVVPKRQIEQPSRKMIRKRPWVSARLYLGRTSMRSKFQRRNFSRSTVMPTKRARNDHRGCPCQCAATKVPDKGSRTSDAAIPSHAVKDEEGLSPP</sequence>
<dbReference type="Proteomes" id="UP000050761">
    <property type="component" value="Unassembled WGS sequence"/>
</dbReference>